<keyword evidence="2" id="KW-1185">Reference proteome</keyword>
<accession>A0ACB9B2Q9</accession>
<protein>
    <submittedName>
        <fullName evidence="1">Uncharacterized protein</fullName>
    </submittedName>
</protein>
<gene>
    <name evidence="1" type="ORF">L6452_22882</name>
</gene>
<dbReference type="EMBL" id="CM042053">
    <property type="protein sequence ID" value="KAI3715893.1"/>
    <property type="molecule type" value="Genomic_DNA"/>
</dbReference>
<comment type="caution">
    <text evidence="1">The sequence shown here is derived from an EMBL/GenBank/DDBJ whole genome shotgun (WGS) entry which is preliminary data.</text>
</comment>
<dbReference type="Proteomes" id="UP001055879">
    <property type="component" value="Linkage Group LG07"/>
</dbReference>
<evidence type="ECO:0000313" key="1">
    <source>
        <dbReference type="EMBL" id="KAI3715893.1"/>
    </source>
</evidence>
<organism evidence="1 2">
    <name type="scientific">Arctium lappa</name>
    <name type="common">Greater burdock</name>
    <name type="synonym">Lappa major</name>
    <dbReference type="NCBI Taxonomy" id="4217"/>
    <lineage>
        <taxon>Eukaryota</taxon>
        <taxon>Viridiplantae</taxon>
        <taxon>Streptophyta</taxon>
        <taxon>Embryophyta</taxon>
        <taxon>Tracheophyta</taxon>
        <taxon>Spermatophyta</taxon>
        <taxon>Magnoliopsida</taxon>
        <taxon>eudicotyledons</taxon>
        <taxon>Gunneridae</taxon>
        <taxon>Pentapetalae</taxon>
        <taxon>asterids</taxon>
        <taxon>campanulids</taxon>
        <taxon>Asterales</taxon>
        <taxon>Asteraceae</taxon>
        <taxon>Carduoideae</taxon>
        <taxon>Cardueae</taxon>
        <taxon>Arctiinae</taxon>
        <taxon>Arctium</taxon>
    </lineage>
</organism>
<sequence>MSPESISGHHYFFFIFIFLIIICPSSSQSEPRQILLKIKTNFADSSTLQVFTTWNEKNPVCNFTGIVCTGDNSVKEINLPQQQLTGTLDFDSICSLKSLDKITLGSNLLHGTITPHLSNCTNLQHLDLGYNHFSGEFPEISSLTHLQFLNLNLSGFFGQFPWKSLQNLTNLTYLSLGDNPFEITPFPSQILNLEKLQTLYLSNSSIQGTIPEEIGNLRSLQSLELSDNYLVGAIPPAIMKLTNLQELEIYDNELTGTFPVGFGNLVLLTKLDVSNNSLEGDVSELRNLTRLESLQLFENMFSGEIPVEFGDFKFLKQFSIYNNKFTGELPAKIGSWSDFEFIDVSENLLTGLIPPDMCKNGKIFDILMLQNKFTGGLPESYANCSSLTRLRVNNNSLSGRVPAGIWSLPSVKLIDLAMNLFEGEVTPNIGEAKSLQQLFIANNRFSGELPPEISQVSSLVEMELMWNQFSGEIPARIGDLKKLNSFHLEGNFFSGIIPESLGSCVSLSDVNLAGNSFSGEIPASLGSLPSLNSLNLSGNKLAGVIPASLSSLKLSLIDLSNNMLIGRVPESLLAEAYDGSFAGNPGLCADGRRDLRECSMGSRKSGDLDVAKYCFIAGALVLVLSSLACFLLVKSRRKDRKAVSERGFSWDMKQFHVINIDEGEILRSLKQENLIGKGGSGNVYKVELGCGKKLAVKHMWKSSIDTGDRNTSVETILPKQKSRWPEYDAEVATLSSIRHVNVVKLYCSITSEDSNLLVYEYMPNGSLWDRLHTYQKVDMDWNVRYEIALGAAKGLEYLHHGCDRPVIHRDVKSSNILLDEEMKPKIADFGLAKIVQTNKVMDSTHVIAGTHGYIAPEYGYTFNVTEKSDIYSFGVVLMELVTGKKPVQTEFGENNDIVCWVHNEMRRNDNPITLVDLNVSDDWKEDAVEMLMIAIRCTMKIPAMRPSMRMVVQMLERIEPRSPIDVVIDNDIHIDKN</sequence>
<proteinExistence type="predicted"/>
<name>A0ACB9B2Q9_ARCLA</name>
<evidence type="ECO:0000313" key="2">
    <source>
        <dbReference type="Proteomes" id="UP001055879"/>
    </source>
</evidence>
<reference evidence="1 2" key="2">
    <citation type="journal article" date="2022" name="Mol. Ecol. Resour.">
        <title>The genomes of chicory, endive, great burdock and yacon provide insights into Asteraceae paleo-polyploidization history and plant inulin production.</title>
        <authorList>
            <person name="Fan W."/>
            <person name="Wang S."/>
            <person name="Wang H."/>
            <person name="Wang A."/>
            <person name="Jiang F."/>
            <person name="Liu H."/>
            <person name="Zhao H."/>
            <person name="Xu D."/>
            <person name="Zhang Y."/>
        </authorList>
    </citation>
    <scope>NUCLEOTIDE SEQUENCE [LARGE SCALE GENOMIC DNA]</scope>
    <source>
        <strain evidence="2">cv. Niubang</strain>
    </source>
</reference>
<reference evidence="2" key="1">
    <citation type="journal article" date="2022" name="Mol. Ecol. Resour.">
        <title>The genomes of chicory, endive, great burdock and yacon provide insights into Asteraceae palaeo-polyploidization history and plant inulin production.</title>
        <authorList>
            <person name="Fan W."/>
            <person name="Wang S."/>
            <person name="Wang H."/>
            <person name="Wang A."/>
            <person name="Jiang F."/>
            <person name="Liu H."/>
            <person name="Zhao H."/>
            <person name="Xu D."/>
            <person name="Zhang Y."/>
        </authorList>
    </citation>
    <scope>NUCLEOTIDE SEQUENCE [LARGE SCALE GENOMIC DNA]</scope>
    <source>
        <strain evidence="2">cv. Niubang</strain>
    </source>
</reference>